<name>A0A6C0I4L6_9ZZZZ</name>
<evidence type="ECO:0000313" key="2">
    <source>
        <dbReference type="EMBL" id="QHT87307.1"/>
    </source>
</evidence>
<accession>A0A6C0I4L6</accession>
<protein>
    <submittedName>
        <fullName evidence="2">Uncharacterized protein</fullName>
    </submittedName>
</protein>
<dbReference type="AlphaFoldDB" id="A0A6C0I4L6"/>
<reference evidence="2" key="1">
    <citation type="journal article" date="2020" name="Nature">
        <title>Giant virus diversity and host interactions through global metagenomics.</title>
        <authorList>
            <person name="Schulz F."/>
            <person name="Roux S."/>
            <person name="Paez-Espino D."/>
            <person name="Jungbluth S."/>
            <person name="Walsh D.A."/>
            <person name="Denef V.J."/>
            <person name="McMahon K.D."/>
            <person name="Konstantinidis K.T."/>
            <person name="Eloe-Fadrosh E.A."/>
            <person name="Kyrpides N.C."/>
            <person name="Woyke T."/>
        </authorList>
    </citation>
    <scope>NUCLEOTIDE SEQUENCE</scope>
    <source>
        <strain evidence="2">GVMAG-M-3300023184-190</strain>
    </source>
</reference>
<feature type="region of interest" description="Disordered" evidence="1">
    <location>
        <begin position="1"/>
        <end position="32"/>
    </location>
</feature>
<organism evidence="2">
    <name type="scientific">viral metagenome</name>
    <dbReference type="NCBI Taxonomy" id="1070528"/>
    <lineage>
        <taxon>unclassified sequences</taxon>
        <taxon>metagenomes</taxon>
        <taxon>organismal metagenomes</taxon>
    </lineage>
</organism>
<evidence type="ECO:0000256" key="1">
    <source>
        <dbReference type="SAM" id="MobiDB-lite"/>
    </source>
</evidence>
<sequence>MSTEKRNKSKKSRGGNAKTMKGGSVRSNNEEETSFIKNHGWRGRIVSFRYLDKKRWVKISKDMDSSGAFKVTGYRYKNKDPKSGVGKVKKDNGSNGDITARYFLDCLHDPFAHGKYEMKAKKTKNKTETDDDVEW</sequence>
<proteinExistence type="predicted"/>
<dbReference type="EMBL" id="MN740086">
    <property type="protein sequence ID" value="QHT87307.1"/>
    <property type="molecule type" value="Genomic_DNA"/>
</dbReference>